<organism evidence="2 3">
    <name type="scientific">Ancylostoma caninum</name>
    <name type="common">Dog hookworm</name>
    <dbReference type="NCBI Taxonomy" id="29170"/>
    <lineage>
        <taxon>Eukaryota</taxon>
        <taxon>Metazoa</taxon>
        <taxon>Ecdysozoa</taxon>
        <taxon>Nematoda</taxon>
        <taxon>Chromadorea</taxon>
        <taxon>Rhabditida</taxon>
        <taxon>Rhabditina</taxon>
        <taxon>Rhabditomorpha</taxon>
        <taxon>Strongyloidea</taxon>
        <taxon>Ancylostomatidae</taxon>
        <taxon>Ancylostomatinae</taxon>
        <taxon>Ancylostoma</taxon>
    </lineage>
</organism>
<gene>
    <name evidence="2" type="ORF">ANCCAN_01343</name>
</gene>
<comment type="caution">
    <text evidence="2">The sequence shown here is derived from an EMBL/GenBank/DDBJ whole genome shotgun (WGS) entry which is preliminary data.</text>
</comment>
<evidence type="ECO:0000313" key="2">
    <source>
        <dbReference type="EMBL" id="RCN52644.1"/>
    </source>
</evidence>
<keyword evidence="3" id="KW-1185">Reference proteome</keyword>
<dbReference type="AlphaFoldDB" id="A0A368H7U9"/>
<evidence type="ECO:0000313" key="3">
    <source>
        <dbReference type="Proteomes" id="UP000252519"/>
    </source>
</evidence>
<dbReference type="EMBL" id="JOJR01000006">
    <property type="protein sequence ID" value="RCN52644.1"/>
    <property type="molecule type" value="Genomic_DNA"/>
</dbReference>
<evidence type="ECO:0000256" key="1">
    <source>
        <dbReference type="SAM" id="MobiDB-lite"/>
    </source>
</evidence>
<protein>
    <submittedName>
        <fullName evidence="2">Uncharacterized protein</fullName>
    </submittedName>
</protein>
<reference evidence="2 3" key="1">
    <citation type="submission" date="2014-10" db="EMBL/GenBank/DDBJ databases">
        <title>Draft genome of the hookworm Ancylostoma caninum.</title>
        <authorList>
            <person name="Mitreva M."/>
        </authorList>
    </citation>
    <scope>NUCLEOTIDE SEQUENCE [LARGE SCALE GENOMIC DNA]</scope>
    <source>
        <strain evidence="2 3">Baltimore</strain>
    </source>
</reference>
<feature type="region of interest" description="Disordered" evidence="1">
    <location>
        <begin position="46"/>
        <end position="70"/>
    </location>
</feature>
<dbReference type="Proteomes" id="UP000252519">
    <property type="component" value="Unassembled WGS sequence"/>
</dbReference>
<accession>A0A368H7U9</accession>
<sequence>MPLVDMRGVSDQGQVLRITNCVTMIGNSAMSSASNAMVSLRVAAHGGRKHGNSTGNTVQDLVKGVSSELS</sequence>
<name>A0A368H7U9_ANCCA</name>
<proteinExistence type="predicted"/>